<name>A0A183C125_GLOPA</name>
<evidence type="ECO:0000313" key="1">
    <source>
        <dbReference type="Proteomes" id="UP000050741"/>
    </source>
</evidence>
<dbReference type="AlphaFoldDB" id="A0A183C125"/>
<proteinExistence type="predicted"/>
<keyword evidence="1" id="KW-1185">Reference proteome</keyword>
<reference evidence="2" key="2">
    <citation type="submission" date="2016-06" db="UniProtKB">
        <authorList>
            <consortium name="WormBaseParasite"/>
        </authorList>
    </citation>
    <scope>IDENTIFICATION</scope>
</reference>
<reference evidence="1" key="1">
    <citation type="submission" date="2014-05" db="EMBL/GenBank/DDBJ databases">
        <title>The genome and life-stage specific transcriptomes of Globodera pallida elucidate key aspects of plant parasitism by a cyst nematode.</title>
        <authorList>
            <person name="Cotton J.A."/>
            <person name="Lilley C.J."/>
            <person name="Jones L.M."/>
            <person name="Kikuchi T."/>
            <person name="Reid A.J."/>
            <person name="Thorpe P."/>
            <person name="Tsai I.J."/>
            <person name="Beasley H."/>
            <person name="Blok V."/>
            <person name="Cock P.J.A."/>
            <person name="Van den Akker S.E."/>
            <person name="Holroyd N."/>
            <person name="Hunt M."/>
            <person name="Mantelin S."/>
            <person name="Naghra H."/>
            <person name="Pain A."/>
            <person name="Palomares-Rius J.E."/>
            <person name="Zarowiecki M."/>
            <person name="Berriman M."/>
            <person name="Jones J.T."/>
            <person name="Urwin P.E."/>
        </authorList>
    </citation>
    <scope>NUCLEOTIDE SEQUENCE [LARGE SCALE GENOMIC DNA]</scope>
    <source>
        <strain evidence="1">Lindley</strain>
    </source>
</reference>
<evidence type="ECO:0000313" key="2">
    <source>
        <dbReference type="WBParaSite" id="GPLIN_000656800"/>
    </source>
</evidence>
<protein>
    <submittedName>
        <fullName evidence="2">PPPDE domain-containing protein</fullName>
    </submittedName>
</protein>
<organism evidence="1 2">
    <name type="scientific">Globodera pallida</name>
    <name type="common">Potato cyst nematode worm</name>
    <name type="synonym">Heterodera pallida</name>
    <dbReference type="NCBI Taxonomy" id="36090"/>
    <lineage>
        <taxon>Eukaryota</taxon>
        <taxon>Metazoa</taxon>
        <taxon>Ecdysozoa</taxon>
        <taxon>Nematoda</taxon>
        <taxon>Chromadorea</taxon>
        <taxon>Rhabditida</taxon>
        <taxon>Tylenchina</taxon>
        <taxon>Tylenchomorpha</taxon>
        <taxon>Tylenchoidea</taxon>
        <taxon>Heteroderidae</taxon>
        <taxon>Heteroderinae</taxon>
        <taxon>Globodera</taxon>
    </lineage>
</organism>
<dbReference type="WBParaSite" id="GPLIN_000656800">
    <property type="protein sequence ID" value="GPLIN_000656800"/>
    <property type="gene ID" value="GPLIN_000656800"/>
</dbReference>
<dbReference type="Proteomes" id="UP000050741">
    <property type="component" value="Unassembled WGS sequence"/>
</dbReference>
<sequence>MGTYEFGPEGKSEKWGCYRRYRRIVGCEDVNLSGSAMDEIFNGMPGRGSYSAVNYNCAHWANEFCQKVLTWKPEYSMVYRGRDC</sequence>
<accession>A0A183C125</accession>